<proteinExistence type="inferred from homology"/>
<evidence type="ECO:0000256" key="1">
    <source>
        <dbReference type="ARBA" id="ARBA00001946"/>
    </source>
</evidence>
<name>A0ABR4PZB7_9HELO</name>
<evidence type="ECO:0000256" key="2">
    <source>
        <dbReference type="ARBA" id="ARBA00006734"/>
    </source>
</evidence>
<keyword evidence="8" id="KW-0460">Magnesium</keyword>
<dbReference type="PANTHER" id="PTHR11129">
    <property type="entry name" value="PROTEIN FARNESYLTRANSFERASE ALPHA SUBUNIT/RAB GERANYLGERANYL TRANSFERASE ALPHA SUBUNIT"/>
    <property type="match status" value="1"/>
</dbReference>
<comment type="similarity">
    <text evidence="2">Belongs to the protein prenyltransferase subunit alpha family.</text>
</comment>
<evidence type="ECO:0000256" key="6">
    <source>
        <dbReference type="ARBA" id="ARBA00022679"/>
    </source>
</evidence>
<dbReference type="Proteomes" id="UP001629113">
    <property type="component" value="Unassembled WGS sequence"/>
</dbReference>
<evidence type="ECO:0000256" key="7">
    <source>
        <dbReference type="ARBA" id="ARBA00022737"/>
    </source>
</evidence>
<evidence type="ECO:0000313" key="14">
    <source>
        <dbReference type="EMBL" id="KAL3428301.1"/>
    </source>
</evidence>
<dbReference type="PANTHER" id="PTHR11129:SF1">
    <property type="entry name" value="PROTEIN FARNESYLTRANSFERASE_GERANYLGERANYLTRANSFERASE TYPE-1 SUBUNIT ALPHA"/>
    <property type="match status" value="1"/>
</dbReference>
<evidence type="ECO:0000256" key="4">
    <source>
        <dbReference type="ARBA" id="ARBA00012702"/>
    </source>
</evidence>
<dbReference type="SUPFAM" id="SSF48439">
    <property type="entry name" value="Protein prenylyltransferase"/>
    <property type="match status" value="1"/>
</dbReference>
<dbReference type="EC" id="2.5.1.59" evidence="3"/>
<gene>
    <name evidence="14" type="ORF">PVAG01_01810</name>
</gene>
<evidence type="ECO:0000256" key="11">
    <source>
        <dbReference type="ARBA" id="ARBA00042436"/>
    </source>
</evidence>
<comment type="caution">
    <text evidence="14">The sequence shown here is derived from an EMBL/GenBank/DDBJ whole genome shotgun (WGS) entry which is preliminary data.</text>
</comment>
<evidence type="ECO:0000256" key="10">
    <source>
        <dbReference type="ARBA" id="ARBA00041392"/>
    </source>
</evidence>
<evidence type="ECO:0000256" key="3">
    <source>
        <dbReference type="ARBA" id="ARBA00012700"/>
    </source>
</evidence>
<reference evidence="14 15" key="1">
    <citation type="submission" date="2024-06" db="EMBL/GenBank/DDBJ databases">
        <title>Complete genome of Phlyctema vagabunda strain 19-DSS-EL-015.</title>
        <authorList>
            <person name="Fiorenzani C."/>
        </authorList>
    </citation>
    <scope>NUCLEOTIDE SEQUENCE [LARGE SCALE GENOMIC DNA]</scope>
    <source>
        <strain evidence="14 15">19-DSS-EL-015</strain>
    </source>
</reference>
<evidence type="ECO:0000256" key="12">
    <source>
        <dbReference type="ARBA" id="ARBA00043086"/>
    </source>
</evidence>
<organism evidence="14 15">
    <name type="scientific">Phlyctema vagabunda</name>
    <dbReference type="NCBI Taxonomy" id="108571"/>
    <lineage>
        <taxon>Eukaryota</taxon>
        <taxon>Fungi</taxon>
        <taxon>Dikarya</taxon>
        <taxon>Ascomycota</taxon>
        <taxon>Pezizomycotina</taxon>
        <taxon>Leotiomycetes</taxon>
        <taxon>Helotiales</taxon>
        <taxon>Dermateaceae</taxon>
        <taxon>Phlyctema</taxon>
    </lineage>
</organism>
<dbReference type="EMBL" id="JBFCZG010000001">
    <property type="protein sequence ID" value="KAL3428301.1"/>
    <property type="molecule type" value="Genomic_DNA"/>
</dbReference>
<keyword evidence="5" id="KW-0637">Prenyltransferase</keyword>
<dbReference type="InterPro" id="IPR002088">
    <property type="entry name" value="Prenyl_trans_a"/>
</dbReference>
<dbReference type="Pfam" id="PF01239">
    <property type="entry name" value="PPTA"/>
    <property type="match status" value="4"/>
</dbReference>
<evidence type="ECO:0000256" key="13">
    <source>
        <dbReference type="ARBA" id="ARBA00043219"/>
    </source>
</evidence>
<sequence>MAPKNKSQPKAAPVKEAVKEYPTIQAKHEAEYLESRPYEQLLEKKGYANFTEAEKTKYTYFHWIDTGVWKHWPRDEQKELWAAVQKEKIPIPLPPPRDLGKDSKGREIGSYTIPEYEEYERQCVELEILKLQSARWTQLNIEGQTRFPDIDTEEDIEVERKRRARIAQLSGKKMGKYEIDPVWADVIPIPQEDGEGALAQIAYTDEYAEAMGYLRAVMASEEHSSRVLDLTEHIISMNAAHYTVWLYRASTIFALSLSVKNELKWLNDVALENQKNYQIWHHRQLLIDHLYDSMSSSKSDLEKLGQSELEFMTLMFAEDSKNYHVWSYRQYLVKKLGLFASSPEMESVENLLQEDVRNNSAWSHRFFLVFSNPAYCTPSSKATEPDPAIPADIIDRELNFAQAATFEAPQNQSPWNYLRGVLRKADRKLSTVESFALQFVALPDQGEEDVKSSHALDLLADIWQEKGEKDKADRALRLLGDTYDRIRKNYWEWRRKALQANA</sequence>
<protein>
    <recommendedName>
        <fullName evidence="9">Protein farnesyltransferase/geranylgeranyltransferase type-1 subunit alpha</fullName>
        <ecNumber evidence="4">2.5.1.58</ecNumber>
        <ecNumber evidence="3">2.5.1.59</ecNumber>
    </recommendedName>
    <alternativeName>
        <fullName evidence="12">CAAX farnesyltransferase subunit alpha</fullName>
    </alternativeName>
    <alternativeName>
        <fullName evidence="11">FTase-alpha</fullName>
    </alternativeName>
    <alternativeName>
        <fullName evidence="10">Ras proteins prenyltransferase subunit alpha</fullName>
    </alternativeName>
    <alternativeName>
        <fullName evidence="13">Type I protein geranyl-geranyltransferase subunit alpha</fullName>
    </alternativeName>
</protein>
<comment type="cofactor">
    <cofactor evidence="1">
        <name>Mg(2+)</name>
        <dbReference type="ChEBI" id="CHEBI:18420"/>
    </cofactor>
</comment>
<accession>A0ABR4PZB7</accession>
<keyword evidence="15" id="KW-1185">Reference proteome</keyword>
<keyword evidence="7" id="KW-0677">Repeat</keyword>
<dbReference type="Gene3D" id="1.25.40.120">
    <property type="entry name" value="Protein prenylyltransferase"/>
    <property type="match status" value="1"/>
</dbReference>
<evidence type="ECO:0000256" key="5">
    <source>
        <dbReference type="ARBA" id="ARBA00022602"/>
    </source>
</evidence>
<evidence type="ECO:0000313" key="15">
    <source>
        <dbReference type="Proteomes" id="UP001629113"/>
    </source>
</evidence>
<dbReference type="PROSITE" id="PS51147">
    <property type="entry name" value="PFTA"/>
    <property type="match status" value="5"/>
</dbReference>
<dbReference type="EC" id="2.5.1.58" evidence="4"/>
<evidence type="ECO:0000256" key="9">
    <source>
        <dbReference type="ARBA" id="ARBA00040965"/>
    </source>
</evidence>
<evidence type="ECO:0000256" key="8">
    <source>
        <dbReference type="ARBA" id="ARBA00022842"/>
    </source>
</evidence>
<keyword evidence="6" id="KW-0808">Transferase</keyword>